<evidence type="ECO:0000313" key="2">
    <source>
        <dbReference type="Proteomes" id="UP001281147"/>
    </source>
</evidence>
<organism evidence="1 2">
    <name type="scientific">Vermiconidia calcicola</name>
    <dbReference type="NCBI Taxonomy" id="1690605"/>
    <lineage>
        <taxon>Eukaryota</taxon>
        <taxon>Fungi</taxon>
        <taxon>Dikarya</taxon>
        <taxon>Ascomycota</taxon>
        <taxon>Pezizomycotina</taxon>
        <taxon>Dothideomycetes</taxon>
        <taxon>Dothideomycetidae</taxon>
        <taxon>Mycosphaerellales</taxon>
        <taxon>Extremaceae</taxon>
        <taxon>Vermiconidia</taxon>
    </lineage>
</organism>
<gene>
    <name evidence="1" type="ORF">LTR37_015622</name>
</gene>
<protein>
    <submittedName>
        <fullName evidence="1">Uncharacterized protein</fullName>
    </submittedName>
</protein>
<proteinExistence type="predicted"/>
<dbReference type="Proteomes" id="UP001281147">
    <property type="component" value="Unassembled WGS sequence"/>
</dbReference>
<keyword evidence="2" id="KW-1185">Reference proteome</keyword>
<dbReference type="EMBL" id="JAUTXU010000177">
    <property type="protein sequence ID" value="KAK3701060.1"/>
    <property type="molecule type" value="Genomic_DNA"/>
</dbReference>
<sequence>MSNQLNLNMAQLNLNRAPTGSQLPVSTQRILDSCLDQDSKSVYLGQLMELLTIMSSFERNSVEYLVAREQLDQMAMDFHAAVEYAAQQQPHRDEVTKLAQRVDKLELQ</sequence>
<reference evidence="1" key="1">
    <citation type="submission" date="2023-07" db="EMBL/GenBank/DDBJ databases">
        <title>Black Yeasts Isolated from many extreme environments.</title>
        <authorList>
            <person name="Coleine C."/>
            <person name="Stajich J.E."/>
            <person name="Selbmann L."/>
        </authorList>
    </citation>
    <scope>NUCLEOTIDE SEQUENCE</scope>
    <source>
        <strain evidence="1">CCFEE 5714</strain>
    </source>
</reference>
<name>A0ACC3MQ84_9PEZI</name>
<evidence type="ECO:0000313" key="1">
    <source>
        <dbReference type="EMBL" id="KAK3701060.1"/>
    </source>
</evidence>
<comment type="caution">
    <text evidence="1">The sequence shown here is derived from an EMBL/GenBank/DDBJ whole genome shotgun (WGS) entry which is preliminary data.</text>
</comment>
<accession>A0ACC3MQ84</accession>